<proteinExistence type="predicted"/>
<accession>X1GDA8</accession>
<gene>
    <name evidence="1" type="ORF">S03H2_38398</name>
</gene>
<dbReference type="EMBL" id="BARU01023673">
    <property type="protein sequence ID" value="GAH55881.1"/>
    <property type="molecule type" value="Genomic_DNA"/>
</dbReference>
<name>X1GDA8_9ZZZZ</name>
<comment type="caution">
    <text evidence="1">The sequence shown here is derived from an EMBL/GenBank/DDBJ whole genome shotgun (WGS) entry which is preliminary data.</text>
</comment>
<reference evidence="1" key="1">
    <citation type="journal article" date="2014" name="Front. Microbiol.">
        <title>High frequency of phylogenetically diverse reductive dehalogenase-homologous genes in deep subseafloor sedimentary metagenomes.</title>
        <authorList>
            <person name="Kawai M."/>
            <person name="Futagami T."/>
            <person name="Toyoda A."/>
            <person name="Takaki Y."/>
            <person name="Nishi S."/>
            <person name="Hori S."/>
            <person name="Arai W."/>
            <person name="Tsubouchi T."/>
            <person name="Morono Y."/>
            <person name="Uchiyama I."/>
            <person name="Ito T."/>
            <person name="Fujiyama A."/>
            <person name="Inagaki F."/>
            <person name="Takami H."/>
        </authorList>
    </citation>
    <scope>NUCLEOTIDE SEQUENCE</scope>
    <source>
        <strain evidence="1">Expedition CK06-06</strain>
    </source>
</reference>
<sequence>MNTYIKIESEDFVELSLSNYQNFEKQRYKNKFRKVIFFLLNEGLRQTLRKILSVQSQRKIISAQKVIACQFVLNDLNNIRYVGIGRQLRKGKSKKFHPKLVFKICNKCKFNLSELKFDRSTSLKISSFLPVDECPFDNDVPSLMVSQNPRLELADVVFKENYTWKPEKNINKNSKQVFIYG</sequence>
<dbReference type="AlphaFoldDB" id="X1GDA8"/>
<feature type="non-terminal residue" evidence="1">
    <location>
        <position position="181"/>
    </location>
</feature>
<organism evidence="1">
    <name type="scientific">marine sediment metagenome</name>
    <dbReference type="NCBI Taxonomy" id="412755"/>
    <lineage>
        <taxon>unclassified sequences</taxon>
        <taxon>metagenomes</taxon>
        <taxon>ecological metagenomes</taxon>
    </lineage>
</organism>
<evidence type="ECO:0000313" key="1">
    <source>
        <dbReference type="EMBL" id="GAH55881.1"/>
    </source>
</evidence>
<protein>
    <submittedName>
        <fullName evidence="1">Uncharacterized protein</fullName>
    </submittedName>
</protein>